<feature type="transmembrane region" description="Helical" evidence="1">
    <location>
        <begin position="12"/>
        <end position="30"/>
    </location>
</feature>
<accession>A0A0A8Y7F2</accession>
<dbReference type="EMBL" id="GBRH01275836">
    <property type="protein sequence ID" value="JAD22059.1"/>
    <property type="molecule type" value="Transcribed_RNA"/>
</dbReference>
<evidence type="ECO:0000313" key="2">
    <source>
        <dbReference type="EMBL" id="JAD22059.1"/>
    </source>
</evidence>
<name>A0A0A8Y7F2_ARUDO</name>
<proteinExistence type="predicted"/>
<sequence>MLTIIIEHLSAAKVSSIFILLVIYGLLVLARSANMLINSLNIS</sequence>
<keyword evidence="1" id="KW-0472">Membrane</keyword>
<dbReference type="AlphaFoldDB" id="A0A0A8Y7F2"/>
<reference evidence="2" key="2">
    <citation type="journal article" date="2015" name="Data Brief">
        <title>Shoot transcriptome of the giant reed, Arundo donax.</title>
        <authorList>
            <person name="Barrero R.A."/>
            <person name="Guerrero F.D."/>
            <person name="Moolhuijzen P."/>
            <person name="Goolsby J.A."/>
            <person name="Tidwell J."/>
            <person name="Bellgard S.E."/>
            <person name="Bellgard M.I."/>
        </authorList>
    </citation>
    <scope>NUCLEOTIDE SEQUENCE</scope>
    <source>
        <tissue evidence="2">Shoot tissue taken approximately 20 cm above the soil surface</tissue>
    </source>
</reference>
<reference evidence="2" key="1">
    <citation type="submission" date="2014-09" db="EMBL/GenBank/DDBJ databases">
        <authorList>
            <person name="Magalhaes I.L.F."/>
            <person name="Oliveira U."/>
            <person name="Santos F.R."/>
            <person name="Vidigal T.H.D.A."/>
            <person name="Brescovit A.D."/>
            <person name="Santos A.J."/>
        </authorList>
    </citation>
    <scope>NUCLEOTIDE SEQUENCE</scope>
    <source>
        <tissue evidence="2">Shoot tissue taken approximately 20 cm above the soil surface</tissue>
    </source>
</reference>
<keyword evidence="1" id="KW-0812">Transmembrane</keyword>
<protein>
    <submittedName>
        <fullName evidence="2">Androgen induced inhibitor of proliferation (As3) / pds5, putative</fullName>
    </submittedName>
</protein>
<keyword evidence="1" id="KW-1133">Transmembrane helix</keyword>
<organism evidence="2">
    <name type="scientific">Arundo donax</name>
    <name type="common">Giant reed</name>
    <name type="synonym">Donax arundinaceus</name>
    <dbReference type="NCBI Taxonomy" id="35708"/>
    <lineage>
        <taxon>Eukaryota</taxon>
        <taxon>Viridiplantae</taxon>
        <taxon>Streptophyta</taxon>
        <taxon>Embryophyta</taxon>
        <taxon>Tracheophyta</taxon>
        <taxon>Spermatophyta</taxon>
        <taxon>Magnoliopsida</taxon>
        <taxon>Liliopsida</taxon>
        <taxon>Poales</taxon>
        <taxon>Poaceae</taxon>
        <taxon>PACMAD clade</taxon>
        <taxon>Arundinoideae</taxon>
        <taxon>Arundineae</taxon>
        <taxon>Arundo</taxon>
    </lineage>
</organism>
<evidence type="ECO:0000256" key="1">
    <source>
        <dbReference type="SAM" id="Phobius"/>
    </source>
</evidence>